<dbReference type="AlphaFoldDB" id="A0A485ML16"/>
<keyword evidence="8" id="KW-1185">Reference proteome</keyword>
<evidence type="ECO:0000256" key="5">
    <source>
        <dbReference type="ARBA" id="ARBA00035321"/>
    </source>
</evidence>
<gene>
    <name evidence="7" type="ORF">LYPA_23C021081</name>
</gene>
<feature type="compositionally biased region" description="Basic and acidic residues" evidence="6">
    <location>
        <begin position="18"/>
        <end position="28"/>
    </location>
</feature>
<evidence type="ECO:0000313" key="7">
    <source>
        <dbReference type="EMBL" id="VFV21109.1"/>
    </source>
</evidence>
<keyword evidence="3" id="KW-0687">Ribonucleoprotein</keyword>
<reference evidence="7 8" key="1">
    <citation type="submission" date="2019-01" db="EMBL/GenBank/DDBJ databases">
        <authorList>
            <person name="Alioto T."/>
            <person name="Alioto T."/>
        </authorList>
    </citation>
    <scope>NUCLEOTIDE SEQUENCE [LARGE SCALE GENOMIC DNA]</scope>
</reference>
<dbReference type="InterPro" id="IPR001380">
    <property type="entry name" value="Ribosomal_eL13"/>
</dbReference>
<dbReference type="GO" id="GO:0022625">
    <property type="term" value="C:cytosolic large ribosomal subunit"/>
    <property type="evidence" value="ECO:0007669"/>
    <property type="project" value="TreeGrafter"/>
</dbReference>
<evidence type="ECO:0000256" key="4">
    <source>
        <dbReference type="ARBA" id="ARBA00035216"/>
    </source>
</evidence>
<sequence>MSNALHVGPSSPLKPSASKKEDNSSEELRLATQLTRLVMPIGNAYKKEKARVIIKEKNFKTFASVSMTHANARLFGIQAKKTKEATEQDVEKKKCH</sequence>
<dbReference type="FunFam" id="1.20.5.110:FF:000003">
    <property type="entry name" value="60S ribosomal protein L13"/>
    <property type="match status" value="1"/>
</dbReference>
<comment type="similarity">
    <text evidence="1">Belongs to the eukaryotic ribosomal protein eL13 family.</text>
</comment>
<keyword evidence="2" id="KW-0689">Ribosomal protein</keyword>
<dbReference type="PANTHER" id="PTHR11722:SF0">
    <property type="entry name" value="LARGE RIBOSOMAL SUBUNIT PROTEIN EL13"/>
    <property type="match status" value="1"/>
</dbReference>
<evidence type="ECO:0000313" key="8">
    <source>
        <dbReference type="Proteomes" id="UP000386466"/>
    </source>
</evidence>
<evidence type="ECO:0000256" key="1">
    <source>
        <dbReference type="ARBA" id="ARBA00005640"/>
    </source>
</evidence>
<dbReference type="EMBL" id="CAAGRJ010003341">
    <property type="protein sequence ID" value="VFV21109.1"/>
    <property type="molecule type" value="Genomic_DNA"/>
</dbReference>
<dbReference type="Proteomes" id="UP000386466">
    <property type="component" value="Unassembled WGS sequence"/>
</dbReference>
<evidence type="ECO:0000256" key="2">
    <source>
        <dbReference type="ARBA" id="ARBA00022980"/>
    </source>
</evidence>
<accession>A0A485ML16</accession>
<dbReference type="Gene3D" id="1.20.5.110">
    <property type="match status" value="1"/>
</dbReference>
<dbReference type="GO" id="GO:0006412">
    <property type="term" value="P:translation"/>
    <property type="evidence" value="ECO:0007669"/>
    <property type="project" value="InterPro"/>
</dbReference>
<evidence type="ECO:0000256" key="6">
    <source>
        <dbReference type="SAM" id="MobiDB-lite"/>
    </source>
</evidence>
<dbReference type="PANTHER" id="PTHR11722">
    <property type="entry name" value="60S RIBOSOMAL PROTEIN L13"/>
    <property type="match status" value="1"/>
</dbReference>
<name>A0A485ML16_LYNPA</name>
<evidence type="ECO:0000256" key="3">
    <source>
        <dbReference type="ARBA" id="ARBA00023274"/>
    </source>
</evidence>
<organism evidence="7 8">
    <name type="scientific">Lynx pardinus</name>
    <name type="common">Iberian lynx</name>
    <name type="synonym">Felis pardina</name>
    <dbReference type="NCBI Taxonomy" id="191816"/>
    <lineage>
        <taxon>Eukaryota</taxon>
        <taxon>Metazoa</taxon>
        <taxon>Chordata</taxon>
        <taxon>Craniata</taxon>
        <taxon>Vertebrata</taxon>
        <taxon>Euteleostomi</taxon>
        <taxon>Mammalia</taxon>
        <taxon>Eutheria</taxon>
        <taxon>Laurasiatheria</taxon>
        <taxon>Carnivora</taxon>
        <taxon>Feliformia</taxon>
        <taxon>Felidae</taxon>
        <taxon>Felinae</taxon>
        <taxon>Lynx</taxon>
    </lineage>
</organism>
<dbReference type="GO" id="GO:0003735">
    <property type="term" value="F:structural constituent of ribosome"/>
    <property type="evidence" value="ECO:0007669"/>
    <property type="project" value="InterPro"/>
</dbReference>
<proteinExistence type="inferred from homology"/>
<protein>
    <recommendedName>
        <fullName evidence="4">Large ribosomal subunit protein eL13</fullName>
    </recommendedName>
    <alternativeName>
        <fullName evidence="5">60S ribosomal protein L13</fullName>
    </alternativeName>
</protein>
<feature type="region of interest" description="Disordered" evidence="6">
    <location>
        <begin position="1"/>
        <end position="28"/>
    </location>
</feature>
<dbReference type="GO" id="GO:0003723">
    <property type="term" value="F:RNA binding"/>
    <property type="evidence" value="ECO:0007669"/>
    <property type="project" value="TreeGrafter"/>
</dbReference>